<dbReference type="AlphaFoldDB" id="A0A8D7ARP7"/>
<dbReference type="InterPro" id="IPR008271">
    <property type="entry name" value="Ser/Thr_kinase_AS"/>
</dbReference>
<dbReference type="SMART" id="SM00220">
    <property type="entry name" value="S_TKc"/>
    <property type="match status" value="1"/>
</dbReference>
<dbReference type="Gene3D" id="3.30.200.20">
    <property type="entry name" value="Phosphorylase Kinase, domain 1"/>
    <property type="match status" value="1"/>
</dbReference>
<dbReference type="SUPFAM" id="SSF56112">
    <property type="entry name" value="Protein kinase-like (PK-like)"/>
    <property type="match status" value="1"/>
</dbReference>
<evidence type="ECO:0000256" key="4">
    <source>
        <dbReference type="ARBA" id="ARBA00022679"/>
    </source>
</evidence>
<feature type="domain" description="Protein kinase" evidence="8">
    <location>
        <begin position="585"/>
        <end position="861"/>
    </location>
</feature>
<dbReference type="Pfam" id="PF07714">
    <property type="entry name" value="PK_Tyr_Ser-Thr"/>
    <property type="match status" value="1"/>
</dbReference>
<dbReference type="PROSITE" id="PS00108">
    <property type="entry name" value="PROTEIN_KINASE_ST"/>
    <property type="match status" value="1"/>
</dbReference>
<evidence type="ECO:0000256" key="1">
    <source>
        <dbReference type="ARBA" id="ARBA00000900"/>
    </source>
</evidence>
<name>A0A8D7ARP7_MUSAM</name>
<dbReference type="SMART" id="SM00504">
    <property type="entry name" value="Ubox"/>
    <property type="match status" value="1"/>
</dbReference>
<sequence>LPSHHGGRDRGGSSDRCERRWPLRECTHLLASESSPKSALRSPIAPPHHQKKPDAQSRIALLPPPREARQRKESPWRRKPRGYSATMEVLSPSPPRSPAVDRYGRGGPAQGAALRFLLDRASPGPRDAASGKLYVAVGRSPEKTLGLLRWAFRRFECREIGLLHVHQPSPLIPTLLGKIPVNQANEELVSSYRRIEREETKKILFNYLSFCLKAQVHASVIVTESDQIQNGIVDIVTQHGIKKLVMGSTSDNCFKLIGSSSKMTFTAKNVPPFCEIWFVSKGRHIWTREASEFTDDLLPVLRPDESVNGEIFWLNLQDHNVEPLLHPECPLNSFFGADLQGSRGLNQNESNNSVVIPTAESCVTCTTKFCSSQEPSLAAASWHSSPSVMEFLSEIISKDEPDQDILYDQLKEVAAEVERSKREAFIELAKRKQLESEVAEAVNRVKAHEAACEHEVKIREELEDILRTIKLQHEEIVNQRDEALRELQNVMENIALLHSRAEEMALLRDEAEGELEIIQSSIEIINRGRQKINQKDDIEDNKFENLGSGGHDPSPNCSQLIVYGDDVYDCAEFTLSDLQTATCEFSESFKLGRGGYGCLYKGEIMNRTVMIKRLHQHNVRGQVEFQQEVHVLGKIKHPHLVTLIGMCPEALSVVYEYMPNGTLQDRLFCRATPMNWKIRARIIAEISSALLFLHSCKPEKIVHGDLKPENIFLDYSYNCKLGNFGVCQLIQQDTGHNPTLCRYREPQAAFPYSDPEYQMTMESTTKSDVYSFGIIILQLLTGKPARGLSGEIRRALLSGNLKSILDPSAGDWPTDVARNLAEIGLQCSEMNAQDRPELTPEMVKDLGYLHLMEERPVPPFFLCPILQASIMHDPQVAADGFTYEGRALREWLDSGRDTSPMTNLKLKHLHLTPNHALRLAIQDWLCQP</sequence>
<gene>
    <name evidence="10" type="ORF">GSMUA_325600.1</name>
</gene>
<keyword evidence="4" id="KW-0808">Transferase</keyword>
<proteinExistence type="predicted"/>
<dbReference type="PANTHER" id="PTHR45647">
    <property type="entry name" value="OS02G0152300 PROTEIN"/>
    <property type="match status" value="1"/>
</dbReference>
<evidence type="ECO:0000259" key="8">
    <source>
        <dbReference type="PROSITE" id="PS50011"/>
    </source>
</evidence>
<dbReference type="InterPro" id="IPR001245">
    <property type="entry name" value="Ser-Thr/Tyr_kinase_cat_dom"/>
</dbReference>
<dbReference type="Gene3D" id="3.30.40.10">
    <property type="entry name" value="Zinc/RING finger domain, C3HC4 (zinc finger)"/>
    <property type="match status" value="1"/>
</dbReference>
<accession>A0A8D7ARP7</accession>
<dbReference type="InterPro" id="IPR014729">
    <property type="entry name" value="Rossmann-like_a/b/a_fold"/>
</dbReference>
<feature type="coiled-coil region" evidence="6">
    <location>
        <begin position="407"/>
        <end position="504"/>
    </location>
</feature>
<protein>
    <recommendedName>
        <fullName evidence="3">RING-type E3 ubiquitin transferase</fullName>
        <ecNumber evidence="3">2.3.2.27</ecNumber>
    </recommendedName>
</protein>
<dbReference type="PROSITE" id="PS51698">
    <property type="entry name" value="U_BOX"/>
    <property type="match status" value="1"/>
</dbReference>
<dbReference type="PROSITE" id="PS50011">
    <property type="entry name" value="PROTEIN_KINASE_DOM"/>
    <property type="match status" value="1"/>
</dbReference>
<dbReference type="SUPFAM" id="SSF52402">
    <property type="entry name" value="Adenine nucleotide alpha hydrolases-like"/>
    <property type="match status" value="1"/>
</dbReference>
<feature type="non-terminal residue" evidence="10">
    <location>
        <position position="1"/>
    </location>
</feature>
<dbReference type="Gene3D" id="1.10.510.10">
    <property type="entry name" value="Transferase(Phosphotransferase) domain 1"/>
    <property type="match status" value="1"/>
</dbReference>
<dbReference type="PANTHER" id="PTHR45647:SF43">
    <property type="entry name" value="OS10G0100500 PROTEIN"/>
    <property type="match status" value="1"/>
</dbReference>
<evidence type="ECO:0000256" key="3">
    <source>
        <dbReference type="ARBA" id="ARBA00012483"/>
    </source>
</evidence>
<keyword evidence="5" id="KW-0833">Ubl conjugation pathway</keyword>
<dbReference type="UniPathway" id="UPA00143"/>
<evidence type="ECO:0000256" key="6">
    <source>
        <dbReference type="SAM" id="Coils"/>
    </source>
</evidence>
<dbReference type="CDD" id="cd16655">
    <property type="entry name" value="RING-Ubox_WDSUB1-like"/>
    <property type="match status" value="1"/>
</dbReference>
<dbReference type="EMBL" id="HG996476">
    <property type="protein sequence ID" value="CAG1854334.1"/>
    <property type="molecule type" value="Genomic_DNA"/>
</dbReference>
<feature type="region of interest" description="Disordered" evidence="7">
    <location>
        <begin position="1"/>
        <end position="98"/>
    </location>
</feature>
<evidence type="ECO:0000313" key="10">
    <source>
        <dbReference type="EMBL" id="CAG1854334.1"/>
    </source>
</evidence>
<dbReference type="InterPro" id="IPR011009">
    <property type="entry name" value="Kinase-like_dom_sf"/>
</dbReference>
<feature type="domain" description="U-box" evidence="9">
    <location>
        <begin position="856"/>
        <end position="928"/>
    </location>
</feature>
<feature type="compositionally biased region" description="Basic and acidic residues" evidence="7">
    <location>
        <begin position="66"/>
        <end position="76"/>
    </location>
</feature>
<comment type="catalytic activity">
    <reaction evidence="1">
        <text>S-ubiquitinyl-[E2 ubiquitin-conjugating enzyme]-L-cysteine + [acceptor protein]-L-lysine = [E2 ubiquitin-conjugating enzyme]-L-cysteine + N(6)-ubiquitinyl-[acceptor protein]-L-lysine.</text>
        <dbReference type="EC" id="2.3.2.27"/>
    </reaction>
</comment>
<dbReference type="InterPro" id="IPR003613">
    <property type="entry name" value="Ubox_domain"/>
</dbReference>
<feature type="compositionally biased region" description="Basic and acidic residues" evidence="7">
    <location>
        <begin position="1"/>
        <end position="27"/>
    </location>
</feature>
<dbReference type="GO" id="GO:0004672">
    <property type="term" value="F:protein kinase activity"/>
    <property type="evidence" value="ECO:0007669"/>
    <property type="project" value="InterPro"/>
</dbReference>
<keyword evidence="6" id="KW-0175">Coiled coil</keyword>
<dbReference type="InterPro" id="IPR051348">
    <property type="entry name" value="U-box_ubiquitin_ligases"/>
</dbReference>
<dbReference type="InterPro" id="IPR000719">
    <property type="entry name" value="Prot_kinase_dom"/>
</dbReference>
<comment type="pathway">
    <text evidence="2">Protein modification; protein ubiquitination.</text>
</comment>
<organism evidence="10">
    <name type="scientific">Musa acuminata subsp. malaccensis</name>
    <name type="common">Wild banana</name>
    <name type="synonym">Musa malaccensis</name>
    <dbReference type="NCBI Taxonomy" id="214687"/>
    <lineage>
        <taxon>Eukaryota</taxon>
        <taxon>Viridiplantae</taxon>
        <taxon>Streptophyta</taxon>
        <taxon>Embryophyta</taxon>
        <taxon>Tracheophyta</taxon>
        <taxon>Spermatophyta</taxon>
        <taxon>Magnoliopsida</taxon>
        <taxon>Liliopsida</taxon>
        <taxon>Zingiberales</taxon>
        <taxon>Musaceae</taxon>
        <taxon>Musa</taxon>
    </lineage>
</organism>
<dbReference type="GO" id="GO:0005524">
    <property type="term" value="F:ATP binding"/>
    <property type="evidence" value="ECO:0007669"/>
    <property type="project" value="InterPro"/>
</dbReference>
<evidence type="ECO:0000259" key="9">
    <source>
        <dbReference type="PROSITE" id="PS51698"/>
    </source>
</evidence>
<evidence type="ECO:0000256" key="7">
    <source>
        <dbReference type="SAM" id="MobiDB-lite"/>
    </source>
</evidence>
<evidence type="ECO:0000256" key="2">
    <source>
        <dbReference type="ARBA" id="ARBA00004906"/>
    </source>
</evidence>
<dbReference type="InterPro" id="IPR013083">
    <property type="entry name" value="Znf_RING/FYVE/PHD"/>
</dbReference>
<dbReference type="CDD" id="cd01989">
    <property type="entry name" value="USP_STK_Ubox_N"/>
    <property type="match status" value="1"/>
</dbReference>
<evidence type="ECO:0000256" key="5">
    <source>
        <dbReference type="ARBA" id="ARBA00022786"/>
    </source>
</evidence>
<dbReference type="Gene3D" id="3.40.50.620">
    <property type="entry name" value="HUPs"/>
    <property type="match status" value="1"/>
</dbReference>
<dbReference type="SUPFAM" id="SSF57850">
    <property type="entry name" value="RING/U-box"/>
    <property type="match status" value="1"/>
</dbReference>
<reference evidence="10" key="1">
    <citation type="submission" date="2021-03" db="EMBL/GenBank/DDBJ databases">
        <authorList>
            <consortium name="Genoscope - CEA"/>
            <person name="William W."/>
        </authorList>
    </citation>
    <scope>NUCLEOTIDE SEQUENCE</scope>
    <source>
        <strain evidence="10">Doubled-haploid Pahang</strain>
    </source>
</reference>
<dbReference type="Pfam" id="PF04564">
    <property type="entry name" value="U-box"/>
    <property type="match status" value="1"/>
</dbReference>
<dbReference type="EC" id="2.3.2.27" evidence="3"/>
<dbReference type="GO" id="GO:0016567">
    <property type="term" value="P:protein ubiquitination"/>
    <property type="evidence" value="ECO:0007669"/>
    <property type="project" value="UniProtKB-UniPathway"/>
</dbReference>
<dbReference type="GO" id="GO:0061630">
    <property type="term" value="F:ubiquitin protein ligase activity"/>
    <property type="evidence" value="ECO:0007669"/>
    <property type="project" value="UniProtKB-EC"/>
</dbReference>